<dbReference type="GO" id="GO:0044550">
    <property type="term" value="P:secondary metabolite biosynthetic process"/>
    <property type="evidence" value="ECO:0007669"/>
    <property type="project" value="TreeGrafter"/>
</dbReference>
<dbReference type="CDD" id="cd02440">
    <property type="entry name" value="AdoMet_MTases"/>
    <property type="match status" value="1"/>
</dbReference>
<dbReference type="Pfam" id="PF18558">
    <property type="entry name" value="HTH_51"/>
    <property type="match status" value="1"/>
</dbReference>
<keyword evidence="5" id="KW-0808">Transferase</keyword>
<dbReference type="PROSITE" id="PS00012">
    <property type="entry name" value="PHOSPHOPANTETHEINE"/>
    <property type="match status" value="1"/>
</dbReference>
<dbReference type="InterPro" id="IPR041068">
    <property type="entry name" value="HTH_51"/>
</dbReference>
<dbReference type="Pfam" id="PF08242">
    <property type="entry name" value="Methyltransf_12"/>
    <property type="match status" value="1"/>
</dbReference>
<dbReference type="SUPFAM" id="SSF53474">
    <property type="entry name" value="alpha/beta-Hydrolases"/>
    <property type="match status" value="1"/>
</dbReference>
<evidence type="ECO:0000256" key="5">
    <source>
        <dbReference type="ARBA" id="ARBA00022679"/>
    </source>
</evidence>
<dbReference type="Pfam" id="PF07859">
    <property type="entry name" value="Abhydrolase_3"/>
    <property type="match status" value="1"/>
</dbReference>
<dbReference type="Gene3D" id="3.30.70.3290">
    <property type="match status" value="1"/>
</dbReference>
<evidence type="ECO:0000313" key="13">
    <source>
        <dbReference type="Proteomes" id="UP000070700"/>
    </source>
</evidence>
<dbReference type="SMART" id="SM00827">
    <property type="entry name" value="PKS_AT"/>
    <property type="match status" value="1"/>
</dbReference>
<dbReference type="PANTHER" id="PTHR43775">
    <property type="entry name" value="FATTY ACID SYNTHASE"/>
    <property type="match status" value="1"/>
</dbReference>
<dbReference type="InterPro" id="IPR014031">
    <property type="entry name" value="Ketoacyl_synth_C"/>
</dbReference>
<name>A0A194X0P5_MOLSC</name>
<organism evidence="12 13">
    <name type="scientific">Mollisia scopiformis</name>
    <name type="common">Conifer needle endophyte fungus</name>
    <name type="synonym">Phialocephala scopiformis</name>
    <dbReference type="NCBI Taxonomy" id="149040"/>
    <lineage>
        <taxon>Eukaryota</taxon>
        <taxon>Fungi</taxon>
        <taxon>Dikarya</taxon>
        <taxon>Ascomycota</taxon>
        <taxon>Pezizomycotina</taxon>
        <taxon>Leotiomycetes</taxon>
        <taxon>Helotiales</taxon>
        <taxon>Mollisiaceae</taxon>
        <taxon>Mollisia</taxon>
    </lineage>
</organism>
<dbReference type="InterPro" id="IPR049900">
    <property type="entry name" value="PKS_mFAS_DH"/>
</dbReference>
<dbReference type="GO" id="GO:0006508">
    <property type="term" value="P:proteolysis"/>
    <property type="evidence" value="ECO:0007669"/>
    <property type="project" value="InterPro"/>
</dbReference>
<dbReference type="GO" id="GO:0004312">
    <property type="term" value="F:fatty acid synthase activity"/>
    <property type="evidence" value="ECO:0007669"/>
    <property type="project" value="TreeGrafter"/>
</dbReference>
<dbReference type="InterPro" id="IPR013217">
    <property type="entry name" value="Methyltransf_12"/>
</dbReference>
<dbReference type="PROSITE" id="PS52004">
    <property type="entry name" value="KS3_2"/>
    <property type="match status" value="1"/>
</dbReference>
<dbReference type="InterPro" id="IPR036736">
    <property type="entry name" value="ACP-like_sf"/>
</dbReference>
<evidence type="ECO:0000313" key="12">
    <source>
        <dbReference type="EMBL" id="KUJ13529.1"/>
    </source>
</evidence>
<reference evidence="12 13" key="1">
    <citation type="submission" date="2015-10" db="EMBL/GenBank/DDBJ databases">
        <title>Full genome of DAOMC 229536 Phialocephala scopiformis, a fungal endophyte of spruce producing the potent anti-insectan compound rugulosin.</title>
        <authorList>
            <consortium name="DOE Joint Genome Institute"/>
            <person name="Walker A.K."/>
            <person name="Frasz S.L."/>
            <person name="Seifert K.A."/>
            <person name="Miller J.D."/>
            <person name="Mondo S.J."/>
            <person name="Labutti K."/>
            <person name="Lipzen A."/>
            <person name="Dockter R."/>
            <person name="Kennedy M."/>
            <person name="Grigoriev I.V."/>
            <person name="Spatafora J.W."/>
        </authorList>
    </citation>
    <scope>NUCLEOTIDE SEQUENCE [LARGE SCALE GENOMIC DNA]</scope>
    <source>
        <strain evidence="12 13">CBS 120377</strain>
    </source>
</reference>
<dbReference type="GO" id="GO:0031177">
    <property type="term" value="F:phosphopantetheine binding"/>
    <property type="evidence" value="ECO:0007669"/>
    <property type="project" value="InterPro"/>
</dbReference>
<dbReference type="InterPro" id="IPR014043">
    <property type="entry name" value="Acyl_transferase_dom"/>
</dbReference>
<feature type="region of interest" description="C-terminal hotdog fold" evidence="7">
    <location>
        <begin position="1215"/>
        <end position="1365"/>
    </location>
</feature>
<dbReference type="InterPro" id="IPR013094">
    <property type="entry name" value="AB_hydrolase_3"/>
</dbReference>
<evidence type="ECO:0000256" key="6">
    <source>
        <dbReference type="ARBA" id="ARBA00023268"/>
    </source>
</evidence>
<dbReference type="InterPro" id="IPR009081">
    <property type="entry name" value="PP-bd_ACP"/>
</dbReference>
<evidence type="ECO:0000259" key="11">
    <source>
        <dbReference type="PROSITE" id="PS52019"/>
    </source>
</evidence>
<dbReference type="Gene3D" id="3.40.47.10">
    <property type="match status" value="1"/>
</dbReference>
<dbReference type="STRING" id="149040.A0A194X0P5"/>
<dbReference type="Proteomes" id="UP000070700">
    <property type="component" value="Unassembled WGS sequence"/>
</dbReference>
<dbReference type="SUPFAM" id="SSF55048">
    <property type="entry name" value="Probable ACP-binding domain of malonyl-CoA ACP transacylase"/>
    <property type="match status" value="1"/>
</dbReference>
<dbReference type="Pfam" id="PF00109">
    <property type="entry name" value="ketoacyl-synt"/>
    <property type="match status" value="1"/>
</dbReference>
<dbReference type="InterPro" id="IPR001227">
    <property type="entry name" value="Ac_transferase_dom_sf"/>
</dbReference>
<dbReference type="SMART" id="SM00823">
    <property type="entry name" value="PKS_PP"/>
    <property type="match status" value="1"/>
</dbReference>
<accession>A0A194X0P5</accession>
<dbReference type="InParanoid" id="A0A194X0P5"/>
<comment type="pathway">
    <text evidence="1">Secondary metabolite biosynthesis.</text>
</comment>
<keyword evidence="2" id="KW-0596">Phosphopantetheine</keyword>
<dbReference type="GeneID" id="28820700"/>
<dbReference type="RefSeq" id="XP_018067884.1">
    <property type="nucleotide sequence ID" value="XM_018210974.1"/>
</dbReference>
<feature type="domain" description="Ketosynthase family 3 (KS3)" evidence="10">
    <location>
        <begin position="153"/>
        <end position="571"/>
    </location>
</feature>
<dbReference type="InterPro" id="IPR050091">
    <property type="entry name" value="PKS_NRPS_Biosynth_Enz"/>
</dbReference>
<dbReference type="SUPFAM" id="SSF53335">
    <property type="entry name" value="S-adenosyl-L-methionine-dependent methyltransferases"/>
    <property type="match status" value="1"/>
</dbReference>
<evidence type="ECO:0000259" key="10">
    <source>
        <dbReference type="PROSITE" id="PS52004"/>
    </source>
</evidence>
<dbReference type="InterPro" id="IPR042104">
    <property type="entry name" value="PKS_dehydratase_sf"/>
</dbReference>
<dbReference type="InterPro" id="IPR029058">
    <property type="entry name" value="AB_hydrolase_fold"/>
</dbReference>
<keyword evidence="4" id="KW-0489">Methyltransferase</keyword>
<evidence type="ECO:0000256" key="8">
    <source>
        <dbReference type="SAM" id="MobiDB-lite"/>
    </source>
</evidence>
<dbReference type="PROSITE" id="PS52019">
    <property type="entry name" value="PKS_MFAS_DH"/>
    <property type="match status" value="1"/>
</dbReference>
<sequence length="2268" mass="248792">MRTKLVHVQGRFHSNVHSATVDKITSFLNSLDNVEFPKLPNDWSRLQTRPLTNGDNVHVVLRSTIDGSAIAAESLTKITLESILSKEANWYATIQNAISNLPKPHSSCLFVGFGDHIPTSLLQTPGFQIQSLSRSGTAEESPLPKASRSDYPPNSIAIVGMAGRFPGADDLDEFWQLLLSGTSMVEPAPQRLNLSSLEDTGDYSGTKWWGNFIRNPESFDHRFFKKSSREAIAWDPQMRVLLEVVYEALESAGYFGTGSKQEISDYGCYIGAVMSNWYDNVSCHPPTAFATIGTSRPFFSGTISHYFGWTGPALTIDTACSSSHVSIDAACKAILSGTCSRAVAGGTNIFTSPFDYKNLAAAGFLSPSGQCKPFDQSADGYCRGEGVGVVVLKSLASALKEGDNILGVIVGSATNQNENHSHITVPHADSQVKLYKSVMKQAGVVPELVSYVEAHGTGTGVGDPIEVRGLCDAFGSSTRKELLHFSSIKGNIGHTEATAGVAGLIKVLLMLHHKTIPPQASFSAVNSNIAPFEGYGMDIPRNTLPWDSPTRIACVNSYGAAGSNAAVMVRQKPDIPSSTSTSKPLTQYTLFISAGSANSFSMYCEKLLTYIRHLRSQDSSECWFPDLLFNLADRANHSLPFVLSSPVSNVADLEAKLVATALDSSKLKTEVRGNPTPVVLVFPGQENNFVSISEDFYHSCTIFKHHLDECNNLLTSLNLESLYPAIFQRLPIPNIVTLHAALFAVQYASAKAWMDCGVQISAVVGHSFGQLTALCISGALSLLDALKLVTGRASIMINHWGPERGSMMWLQASRQQVAQVLESVNSQSSGDDLQIACYNGPNSHVVVGSIKAIETLGAFISDDSSLRDLIRTKTLQVTHGYHSKFTDPLLPHLGDLARRLIWNEPTVHLETCDSAKRTAQPDFQMVADHMRNPVYVEEAVQRLSQQYPQCIFVEAGHGSSVMKLVQGCVTSASHSFLPAQLTKSSASLLVETTMSLWKSGHGAQYWPFHRSQRNEYQHMILPPYQFEKTNLWLPFIGRTSSPAIEVTPNIPVHKLLSFIGFKDSSKREATFRIDPENERYQSMLRGHQMGGESLAPASFTFELVACAALSLLSDSDSLEYVPCVENLHMSSPLSIDINKDITLSLHSIDGKHPEWAFSISTKEHTSGGSASEPVQHTKGTIFLQKKNDAKAAQTFNRFQNLIGSNRCDQIMEDPAAELMKGAHIYRAFSHIVHYAEQFRGIKSIACVSLEAAGRVSVTVDPEAPPHQRLCDTPMTESMMGFAGFLVNYFNNQSLDDVFICNLIEKIEIGGIFDPDAKDWIVYGTMTEGEGGKVSADAYIFEAESKKLVMVVLGCHFSKMPQLLLARMLKSANKGQSLASSTNISPDPVSEKLASIEESETIASVSKNKSSTVRAQVFQVIHNITDVPLEDIKDESTFNDLGIDSLIATEVLNDLRAALGITVDLAAFLFFEDVREICKYLDEKLGNAVPDDIHDSSVSPSNGSSTGSETAAAVYTPTSEGSGKGSTEVPSPVEATTLPTLVSVAQSFESMRYDFDELAIETKAVNFWTQVYPDQASLVLAYIVEAFKNLGCHLSNLQVGADVPQIKFSEKHNKLVSQLYLILEDANLITPSDGGFTRTHSTVDPTPPETIFQRIIDRHPENAIAHRLVKIIGDRLAQCLTGEADGAQLLFGIKANKQLMEDFYQNWPILRTPTLLLGDFLMKAFSNSSGRGPFRILEIGAGTGGTTRYIVNHLQGHGIPFEYTFSDVSASLVAAAKRNFQGVEGMKFEVIDIEKSPAADHLGAYHVIISTNCIHATRNLGQTLSNIRKMVRDDGVLTLVEMTKNMFWFDIVFGMFEGWWLFEDGRAHAIVDEIHWECCMLDAGFKEVAWTDGTSLESQTVRIIAGFPSAAPKLPASKNDHKKPQSQVSVETVVYKKVSTTDIHADIYYPANSTLSAIKLPIALMIHGGSHMIFSRKDIRPPQTRLLLEKGFLPISLDHRLCPEISLSQGPMVDICDALAWARNELPHTKLRRSDIQVDGEKVVVVGWSSGGQLAMSLAWTAPQRGLKPPSAILAFYCPTDYEDEWWKNPIQPVGAEDTGVEYDLFEGINDEPITNYAAVGAWAPLSDHRIRTDPRCRLVLHINWKAQTIPLIIGGLPSKSKILSFGHDPKDYYNLPQPSQDKIVPCSPVAQIRQGNYKTPTFFVHGTNDELIPWQQTKRTFEELKKRGVITDLCLVKGAPHVCDLSSDPESEGWKAVIKGYDFLCSFV</sequence>
<dbReference type="Gene3D" id="3.40.366.10">
    <property type="entry name" value="Malonyl-Coenzyme A Acyl Carrier Protein, domain 2"/>
    <property type="match status" value="1"/>
</dbReference>
<dbReference type="SUPFAM" id="SSF47336">
    <property type="entry name" value="ACP-like"/>
    <property type="match status" value="1"/>
</dbReference>
<dbReference type="InterPro" id="IPR006162">
    <property type="entry name" value="Ppantetheine_attach_site"/>
</dbReference>
<dbReference type="Pfam" id="PF00326">
    <property type="entry name" value="Peptidase_S9"/>
    <property type="match status" value="1"/>
</dbReference>
<dbReference type="EMBL" id="KQ947422">
    <property type="protein sequence ID" value="KUJ13529.1"/>
    <property type="molecule type" value="Genomic_DNA"/>
</dbReference>
<feature type="domain" description="PKS/mFAS DH" evidence="11">
    <location>
        <begin position="1053"/>
        <end position="1365"/>
    </location>
</feature>
<dbReference type="GO" id="GO:0008168">
    <property type="term" value="F:methyltransferase activity"/>
    <property type="evidence" value="ECO:0007669"/>
    <property type="project" value="UniProtKB-KW"/>
</dbReference>
<evidence type="ECO:0000256" key="7">
    <source>
        <dbReference type="PROSITE-ProRule" id="PRU01363"/>
    </source>
</evidence>
<dbReference type="PROSITE" id="PS50075">
    <property type="entry name" value="CARRIER"/>
    <property type="match status" value="1"/>
</dbReference>
<dbReference type="Pfam" id="PF00698">
    <property type="entry name" value="Acyl_transf_1"/>
    <property type="match status" value="1"/>
</dbReference>
<dbReference type="Gene3D" id="1.10.1200.10">
    <property type="entry name" value="ACP-like"/>
    <property type="match status" value="1"/>
</dbReference>
<dbReference type="OrthoDB" id="429813at2759"/>
<dbReference type="InterPro" id="IPR016039">
    <property type="entry name" value="Thiolase-like"/>
</dbReference>
<dbReference type="Gene3D" id="3.40.50.150">
    <property type="entry name" value="Vaccinia Virus protein VP39"/>
    <property type="match status" value="1"/>
</dbReference>
<keyword evidence="3" id="KW-0597">Phosphoprotein</keyword>
<dbReference type="GO" id="GO:0004315">
    <property type="term" value="F:3-oxoacyl-[acyl-carrier-protein] synthase activity"/>
    <property type="evidence" value="ECO:0007669"/>
    <property type="project" value="InterPro"/>
</dbReference>
<dbReference type="SMART" id="SM00825">
    <property type="entry name" value="PKS_KS"/>
    <property type="match status" value="1"/>
</dbReference>
<dbReference type="GO" id="GO:0032259">
    <property type="term" value="P:methylation"/>
    <property type="evidence" value="ECO:0007669"/>
    <property type="project" value="UniProtKB-KW"/>
</dbReference>
<proteinExistence type="predicted"/>
<dbReference type="InterPro" id="IPR016035">
    <property type="entry name" value="Acyl_Trfase/lysoPLipase"/>
</dbReference>
<dbReference type="PROSITE" id="PS00606">
    <property type="entry name" value="KS3_1"/>
    <property type="match status" value="1"/>
</dbReference>
<dbReference type="SUPFAM" id="SSF53901">
    <property type="entry name" value="Thiolase-like"/>
    <property type="match status" value="1"/>
</dbReference>
<dbReference type="InterPro" id="IPR029063">
    <property type="entry name" value="SAM-dependent_MTases_sf"/>
</dbReference>
<evidence type="ECO:0000256" key="1">
    <source>
        <dbReference type="ARBA" id="ARBA00005179"/>
    </source>
</evidence>
<protein>
    <submittedName>
        <fullName evidence="12">BcPKS19, polyketide synthase</fullName>
    </submittedName>
</protein>
<dbReference type="Pfam" id="PF00550">
    <property type="entry name" value="PP-binding"/>
    <property type="match status" value="1"/>
</dbReference>
<dbReference type="PANTHER" id="PTHR43775:SF21">
    <property type="entry name" value="NON-REDUCING POLYKETIDE SYNTHASE AUSA-RELATED"/>
    <property type="match status" value="1"/>
</dbReference>
<dbReference type="GO" id="GO:0006633">
    <property type="term" value="P:fatty acid biosynthetic process"/>
    <property type="evidence" value="ECO:0007669"/>
    <property type="project" value="InterPro"/>
</dbReference>
<dbReference type="Gene3D" id="3.10.129.110">
    <property type="entry name" value="Polyketide synthase dehydratase"/>
    <property type="match status" value="1"/>
</dbReference>
<dbReference type="InterPro" id="IPR020841">
    <property type="entry name" value="PKS_Beta-ketoAc_synthase_dom"/>
</dbReference>
<dbReference type="KEGG" id="psco:LY89DRAFT_622432"/>
<evidence type="ECO:0000256" key="3">
    <source>
        <dbReference type="ARBA" id="ARBA00022553"/>
    </source>
</evidence>
<dbReference type="Pfam" id="PF02801">
    <property type="entry name" value="Ketoacyl-synt_C"/>
    <property type="match status" value="1"/>
</dbReference>
<comment type="caution">
    <text evidence="7">Lacks conserved residue(s) required for the propagation of feature annotation.</text>
</comment>
<keyword evidence="13" id="KW-1185">Reference proteome</keyword>
<dbReference type="Gene3D" id="3.40.50.1820">
    <property type="entry name" value="alpha/beta hydrolase"/>
    <property type="match status" value="1"/>
</dbReference>
<dbReference type="SUPFAM" id="SSF52151">
    <property type="entry name" value="FabD/lysophospholipase-like"/>
    <property type="match status" value="1"/>
</dbReference>
<evidence type="ECO:0000259" key="9">
    <source>
        <dbReference type="PROSITE" id="PS50075"/>
    </source>
</evidence>
<dbReference type="GO" id="GO:0008236">
    <property type="term" value="F:serine-type peptidase activity"/>
    <property type="evidence" value="ECO:0007669"/>
    <property type="project" value="InterPro"/>
</dbReference>
<keyword evidence="6" id="KW-0511">Multifunctional enzyme</keyword>
<dbReference type="InterPro" id="IPR014030">
    <property type="entry name" value="Ketoacyl_synth_N"/>
</dbReference>
<evidence type="ECO:0000256" key="4">
    <source>
        <dbReference type="ARBA" id="ARBA00022603"/>
    </source>
</evidence>
<dbReference type="InterPro" id="IPR020806">
    <property type="entry name" value="PKS_PP-bd"/>
</dbReference>
<feature type="domain" description="Carrier" evidence="9">
    <location>
        <begin position="1410"/>
        <end position="1484"/>
    </location>
</feature>
<dbReference type="InterPro" id="IPR016036">
    <property type="entry name" value="Malonyl_transacylase_ACP-bd"/>
</dbReference>
<dbReference type="InterPro" id="IPR001375">
    <property type="entry name" value="Peptidase_S9_cat"/>
</dbReference>
<feature type="region of interest" description="Disordered" evidence="8">
    <location>
        <begin position="1490"/>
        <end position="1531"/>
    </location>
</feature>
<gene>
    <name evidence="12" type="ORF">LY89DRAFT_622432</name>
</gene>
<evidence type="ECO:0000256" key="2">
    <source>
        <dbReference type="ARBA" id="ARBA00022450"/>
    </source>
</evidence>
<feature type="region of interest" description="N-terminal hotdog fold" evidence="7">
    <location>
        <begin position="1053"/>
        <end position="1188"/>
    </location>
</feature>
<feature type="compositionally biased region" description="Low complexity" evidence="8">
    <location>
        <begin position="1495"/>
        <end position="1507"/>
    </location>
</feature>
<dbReference type="CDD" id="cd00833">
    <property type="entry name" value="PKS"/>
    <property type="match status" value="1"/>
</dbReference>
<dbReference type="InterPro" id="IPR018201">
    <property type="entry name" value="Ketoacyl_synth_AS"/>
</dbReference>